<dbReference type="Gene3D" id="3.40.50.620">
    <property type="entry name" value="HUPs"/>
    <property type="match status" value="1"/>
</dbReference>
<keyword evidence="10 15" id="KW-0274">FAD</keyword>
<evidence type="ECO:0000313" key="17">
    <source>
        <dbReference type="Proteomes" id="UP000265719"/>
    </source>
</evidence>
<keyword evidence="7 15" id="KW-0548">Nucleotidyltransferase</keyword>
<dbReference type="NCBIfam" id="TIGR00125">
    <property type="entry name" value="cyt_tran_rel"/>
    <property type="match status" value="1"/>
</dbReference>
<evidence type="ECO:0000256" key="13">
    <source>
        <dbReference type="ARBA" id="ARBA00047880"/>
    </source>
</evidence>
<dbReference type="EC" id="2.7.7.2" evidence="15"/>
<name>A0A399G0N5_9ACTN</name>
<dbReference type="InterPro" id="IPR015865">
    <property type="entry name" value="Riboflavin_kinase_bac/euk"/>
</dbReference>
<evidence type="ECO:0000256" key="11">
    <source>
        <dbReference type="ARBA" id="ARBA00022840"/>
    </source>
</evidence>
<dbReference type="GO" id="GO:0009231">
    <property type="term" value="P:riboflavin biosynthetic process"/>
    <property type="evidence" value="ECO:0007669"/>
    <property type="project" value="InterPro"/>
</dbReference>
<comment type="catalytic activity">
    <reaction evidence="14 15">
        <text>FMN + ATP + H(+) = FAD + diphosphate</text>
        <dbReference type="Rhea" id="RHEA:17237"/>
        <dbReference type="ChEBI" id="CHEBI:15378"/>
        <dbReference type="ChEBI" id="CHEBI:30616"/>
        <dbReference type="ChEBI" id="CHEBI:33019"/>
        <dbReference type="ChEBI" id="CHEBI:57692"/>
        <dbReference type="ChEBI" id="CHEBI:58210"/>
        <dbReference type="EC" id="2.7.7.2"/>
    </reaction>
</comment>
<dbReference type="InterPro" id="IPR002606">
    <property type="entry name" value="Riboflavin_kinase_bac"/>
</dbReference>
<keyword evidence="6 15" id="KW-0808">Transferase</keyword>
<accession>A0A399G0N5</accession>
<dbReference type="EMBL" id="CP063196">
    <property type="protein sequence ID" value="UOE21781.1"/>
    <property type="molecule type" value="Genomic_DNA"/>
</dbReference>
<dbReference type="NCBIfam" id="NF004160">
    <property type="entry name" value="PRK05627.1-3"/>
    <property type="match status" value="1"/>
</dbReference>
<keyword evidence="11 15" id="KW-0067">ATP-binding</keyword>
<evidence type="ECO:0000256" key="10">
    <source>
        <dbReference type="ARBA" id="ARBA00022827"/>
    </source>
</evidence>
<dbReference type="GO" id="GO:0009398">
    <property type="term" value="P:FMN biosynthetic process"/>
    <property type="evidence" value="ECO:0007669"/>
    <property type="project" value="UniProtKB-UniRule"/>
</dbReference>
<dbReference type="SUPFAM" id="SSF52374">
    <property type="entry name" value="Nucleotidylyl transferase"/>
    <property type="match status" value="1"/>
</dbReference>
<keyword evidence="8 15" id="KW-0547">Nucleotide-binding</keyword>
<dbReference type="PANTHER" id="PTHR22749">
    <property type="entry name" value="RIBOFLAVIN KINASE/FMN ADENYLYLTRANSFERASE"/>
    <property type="match status" value="1"/>
</dbReference>
<dbReference type="OrthoDB" id="9803667at2"/>
<sequence>MRLWRGLDEVPPDLGRSVVVVGTFDGVHRGHQRVLERAREHADRLDLPLVAVTFDPPPELVPGAPEPAVVLTGADRRAELLSEHGADAVCVLPFTPELSRWSAEDLVGRALVGRMRAAAVVTAPDLHLGHGTDADVDTLRALGKEYDFTVEEVQPPADAEPVTTARVRSLVTAGDIAGANAALGRAHRVEGVVVHGAARGRELLGFPTANLECPPNAAVPADGVYAGWLLRLDGTEGESRWAAAISVGTNPTFEASARTVEAYALDRDDLELYGLRMAVEFVHRIRPMLRFDGVEALIEAMGRDVERCRELLLGG</sequence>
<dbReference type="GO" id="GO:0005524">
    <property type="term" value="F:ATP binding"/>
    <property type="evidence" value="ECO:0007669"/>
    <property type="project" value="UniProtKB-UniRule"/>
</dbReference>
<reference evidence="16" key="1">
    <citation type="submission" date="2020-10" db="EMBL/GenBank/DDBJ databases">
        <title>De novo genome project of the cellulose decomposer Thermobifida halotolerans type strain.</title>
        <authorList>
            <person name="Nagy I."/>
            <person name="Horvath B."/>
            <person name="Kukolya J."/>
            <person name="Nagy I."/>
            <person name="Orsini M."/>
        </authorList>
    </citation>
    <scope>NUCLEOTIDE SEQUENCE</scope>
    <source>
        <strain evidence="16">DSM 44931</strain>
    </source>
</reference>
<evidence type="ECO:0000256" key="9">
    <source>
        <dbReference type="ARBA" id="ARBA00022777"/>
    </source>
</evidence>
<dbReference type="SMART" id="SM00904">
    <property type="entry name" value="Flavokinase"/>
    <property type="match status" value="1"/>
</dbReference>
<keyword evidence="17" id="KW-1185">Reference proteome</keyword>
<dbReference type="GO" id="GO:0008531">
    <property type="term" value="F:riboflavin kinase activity"/>
    <property type="evidence" value="ECO:0007669"/>
    <property type="project" value="UniProtKB-UniRule"/>
</dbReference>
<comment type="pathway">
    <text evidence="3 15">Cofactor biosynthesis; FMN biosynthesis; FMN from riboflavin (ATP route): step 1/1.</text>
</comment>
<dbReference type="InterPro" id="IPR023465">
    <property type="entry name" value="Riboflavin_kinase_dom_sf"/>
</dbReference>
<evidence type="ECO:0000256" key="3">
    <source>
        <dbReference type="ARBA" id="ARBA00005201"/>
    </source>
</evidence>
<dbReference type="RefSeq" id="WP_068687960.1">
    <property type="nucleotide sequence ID" value="NZ_CP063196.1"/>
</dbReference>
<evidence type="ECO:0000256" key="8">
    <source>
        <dbReference type="ARBA" id="ARBA00022741"/>
    </source>
</evidence>
<protein>
    <recommendedName>
        <fullName evidence="15">Riboflavin biosynthesis protein</fullName>
    </recommendedName>
    <domain>
        <recommendedName>
            <fullName evidence="15">Riboflavin kinase</fullName>
            <ecNumber evidence="15">2.7.1.26</ecNumber>
        </recommendedName>
        <alternativeName>
            <fullName evidence="15">Flavokinase</fullName>
        </alternativeName>
    </domain>
    <domain>
        <recommendedName>
            <fullName evidence="15">FMN adenylyltransferase</fullName>
            <ecNumber evidence="15">2.7.7.2</ecNumber>
        </recommendedName>
        <alternativeName>
            <fullName evidence="15">FAD pyrophosphorylase</fullName>
        </alternativeName>
        <alternativeName>
            <fullName evidence="15">FAD synthase</fullName>
        </alternativeName>
    </domain>
</protein>
<dbReference type="PANTHER" id="PTHR22749:SF6">
    <property type="entry name" value="RIBOFLAVIN KINASE"/>
    <property type="match status" value="1"/>
</dbReference>
<evidence type="ECO:0000256" key="2">
    <source>
        <dbReference type="ARBA" id="ARBA00004726"/>
    </source>
</evidence>
<keyword evidence="5 15" id="KW-0288">FMN</keyword>
<dbReference type="InterPro" id="IPR015864">
    <property type="entry name" value="FAD_synthase"/>
</dbReference>
<dbReference type="GO" id="GO:0003919">
    <property type="term" value="F:FMN adenylyltransferase activity"/>
    <property type="evidence" value="ECO:0007669"/>
    <property type="project" value="UniProtKB-UniRule"/>
</dbReference>
<evidence type="ECO:0000313" key="16">
    <source>
        <dbReference type="EMBL" id="UOE21781.1"/>
    </source>
</evidence>
<evidence type="ECO:0000256" key="12">
    <source>
        <dbReference type="ARBA" id="ARBA00023268"/>
    </source>
</evidence>
<dbReference type="KEGG" id="thao:NI17_001005"/>
<comment type="pathway">
    <text evidence="2 15">Cofactor biosynthesis; FAD biosynthesis; FAD from FMN: step 1/1.</text>
</comment>
<proteinExistence type="inferred from homology"/>
<dbReference type="InterPro" id="IPR014729">
    <property type="entry name" value="Rossmann-like_a/b/a_fold"/>
</dbReference>
<keyword evidence="9 15" id="KW-0418">Kinase</keyword>
<dbReference type="AlphaFoldDB" id="A0A399G0N5"/>
<gene>
    <name evidence="16" type="ORF">NI17_001005</name>
</gene>
<evidence type="ECO:0000256" key="4">
    <source>
        <dbReference type="ARBA" id="ARBA00022630"/>
    </source>
</evidence>
<comment type="similarity">
    <text evidence="15">Belongs to the ribF family.</text>
</comment>
<dbReference type="FunFam" id="2.40.30.30:FF:000003">
    <property type="entry name" value="Riboflavin biosynthesis protein"/>
    <property type="match status" value="1"/>
</dbReference>
<evidence type="ECO:0000256" key="15">
    <source>
        <dbReference type="PIRNR" id="PIRNR004491"/>
    </source>
</evidence>
<dbReference type="EC" id="2.7.1.26" evidence="15"/>
<dbReference type="Gene3D" id="2.40.30.30">
    <property type="entry name" value="Riboflavin kinase-like"/>
    <property type="match status" value="1"/>
</dbReference>
<evidence type="ECO:0000256" key="14">
    <source>
        <dbReference type="ARBA" id="ARBA00049494"/>
    </source>
</evidence>
<dbReference type="Pfam" id="PF01687">
    <property type="entry name" value="Flavokinase"/>
    <property type="match status" value="1"/>
</dbReference>
<comment type="catalytic activity">
    <reaction evidence="13 15">
        <text>riboflavin + ATP = FMN + ADP + H(+)</text>
        <dbReference type="Rhea" id="RHEA:14357"/>
        <dbReference type="ChEBI" id="CHEBI:15378"/>
        <dbReference type="ChEBI" id="CHEBI:30616"/>
        <dbReference type="ChEBI" id="CHEBI:57986"/>
        <dbReference type="ChEBI" id="CHEBI:58210"/>
        <dbReference type="ChEBI" id="CHEBI:456216"/>
        <dbReference type="EC" id="2.7.1.26"/>
    </reaction>
</comment>
<evidence type="ECO:0000256" key="1">
    <source>
        <dbReference type="ARBA" id="ARBA00002121"/>
    </source>
</evidence>
<dbReference type="SUPFAM" id="SSF82114">
    <property type="entry name" value="Riboflavin kinase-like"/>
    <property type="match status" value="1"/>
</dbReference>
<dbReference type="InterPro" id="IPR023468">
    <property type="entry name" value="Riboflavin_kinase"/>
</dbReference>
<keyword evidence="12" id="KW-0511">Multifunctional enzyme</keyword>
<comment type="function">
    <text evidence="1">Catalyzes the phosphorylation of riboflavin to FMN followed by the adenylation of FMN to FAD.</text>
</comment>
<dbReference type="InterPro" id="IPR004821">
    <property type="entry name" value="Cyt_trans-like"/>
</dbReference>
<dbReference type="PIRSF" id="PIRSF004491">
    <property type="entry name" value="FAD_Synth"/>
    <property type="match status" value="1"/>
</dbReference>
<keyword evidence="4 15" id="KW-0285">Flavoprotein</keyword>
<evidence type="ECO:0000256" key="5">
    <source>
        <dbReference type="ARBA" id="ARBA00022643"/>
    </source>
</evidence>
<organism evidence="16 17">
    <name type="scientific">Thermobifida halotolerans</name>
    <dbReference type="NCBI Taxonomy" id="483545"/>
    <lineage>
        <taxon>Bacteria</taxon>
        <taxon>Bacillati</taxon>
        <taxon>Actinomycetota</taxon>
        <taxon>Actinomycetes</taxon>
        <taxon>Streptosporangiales</taxon>
        <taxon>Nocardiopsidaceae</taxon>
        <taxon>Thermobifida</taxon>
    </lineage>
</organism>
<dbReference type="Proteomes" id="UP000265719">
    <property type="component" value="Chromosome"/>
</dbReference>
<dbReference type="Pfam" id="PF06574">
    <property type="entry name" value="FAD_syn"/>
    <property type="match status" value="1"/>
</dbReference>
<dbReference type="CDD" id="cd02064">
    <property type="entry name" value="FAD_synthetase_N"/>
    <property type="match status" value="1"/>
</dbReference>
<dbReference type="GO" id="GO:0006747">
    <property type="term" value="P:FAD biosynthetic process"/>
    <property type="evidence" value="ECO:0007669"/>
    <property type="project" value="UniProtKB-UniRule"/>
</dbReference>
<evidence type="ECO:0000256" key="7">
    <source>
        <dbReference type="ARBA" id="ARBA00022695"/>
    </source>
</evidence>
<evidence type="ECO:0000256" key="6">
    <source>
        <dbReference type="ARBA" id="ARBA00022679"/>
    </source>
</evidence>